<sequence length="81" mass="8815">MGEETIDKSTCKGFSALVYVGSADVLVGGEEVFCFDESVAYPEKYVDGLNELRAQTEASARLNRMNGLLTCALSKQSVWSQ</sequence>
<reference evidence="2 3" key="1">
    <citation type="journal article" date="2020" name="Nat. Food">
        <title>A phased Vanilla planifolia genome enables genetic improvement of flavour and production.</title>
        <authorList>
            <person name="Hasing T."/>
            <person name="Tang H."/>
            <person name="Brym M."/>
            <person name="Khazi F."/>
            <person name="Huang T."/>
            <person name="Chambers A.H."/>
        </authorList>
    </citation>
    <scope>NUCLEOTIDE SEQUENCE [LARGE SCALE GENOMIC DNA]</scope>
    <source>
        <tissue evidence="2">Leaf</tissue>
    </source>
</reference>
<comment type="caution">
    <text evidence="2">The sequence shown here is derived from an EMBL/GenBank/DDBJ whole genome shotgun (WGS) entry which is preliminary data.</text>
</comment>
<evidence type="ECO:0000313" key="2">
    <source>
        <dbReference type="EMBL" id="KAG0483334.1"/>
    </source>
</evidence>
<gene>
    <name evidence="2" type="ORF">HPP92_011418</name>
</gene>
<dbReference type="EMBL" id="JADCNM010000005">
    <property type="protein sequence ID" value="KAG0483334.1"/>
    <property type="molecule type" value="Genomic_DNA"/>
</dbReference>
<proteinExistence type="predicted"/>
<evidence type="ECO:0000259" key="1">
    <source>
        <dbReference type="Pfam" id="PF01073"/>
    </source>
</evidence>
<dbReference type="AlphaFoldDB" id="A0A835R2S6"/>
<dbReference type="Proteomes" id="UP000639772">
    <property type="component" value="Unassembled WGS sequence"/>
</dbReference>
<accession>A0A835R2S6</accession>
<dbReference type="InterPro" id="IPR002225">
    <property type="entry name" value="3Beta_OHSteriod_DH/Estase"/>
</dbReference>
<dbReference type="GO" id="GO:0016616">
    <property type="term" value="F:oxidoreductase activity, acting on the CH-OH group of donors, NAD or NADP as acceptor"/>
    <property type="evidence" value="ECO:0007669"/>
    <property type="project" value="InterPro"/>
</dbReference>
<dbReference type="OrthoDB" id="10058185at2759"/>
<name>A0A835R2S6_VANPL</name>
<organism evidence="2 3">
    <name type="scientific">Vanilla planifolia</name>
    <name type="common">Vanilla</name>
    <dbReference type="NCBI Taxonomy" id="51239"/>
    <lineage>
        <taxon>Eukaryota</taxon>
        <taxon>Viridiplantae</taxon>
        <taxon>Streptophyta</taxon>
        <taxon>Embryophyta</taxon>
        <taxon>Tracheophyta</taxon>
        <taxon>Spermatophyta</taxon>
        <taxon>Magnoliopsida</taxon>
        <taxon>Liliopsida</taxon>
        <taxon>Asparagales</taxon>
        <taxon>Orchidaceae</taxon>
        <taxon>Vanilloideae</taxon>
        <taxon>Vanilleae</taxon>
        <taxon>Vanilla</taxon>
    </lineage>
</organism>
<dbReference type="GO" id="GO:0006694">
    <property type="term" value="P:steroid biosynthetic process"/>
    <property type="evidence" value="ECO:0007669"/>
    <property type="project" value="InterPro"/>
</dbReference>
<feature type="domain" description="3-beta hydroxysteroid dehydrogenase/isomerase" evidence="1">
    <location>
        <begin position="5"/>
        <end position="79"/>
    </location>
</feature>
<protein>
    <recommendedName>
        <fullName evidence="1">3-beta hydroxysteroid dehydrogenase/isomerase domain-containing protein</fullName>
    </recommendedName>
</protein>
<evidence type="ECO:0000313" key="3">
    <source>
        <dbReference type="Proteomes" id="UP000639772"/>
    </source>
</evidence>
<dbReference type="Pfam" id="PF01073">
    <property type="entry name" value="3Beta_HSD"/>
    <property type="match status" value="1"/>
</dbReference>